<dbReference type="EMBL" id="VICG01000011">
    <property type="protein sequence ID" value="KAA8566932.1"/>
    <property type="molecule type" value="Genomic_DNA"/>
</dbReference>
<feature type="region of interest" description="Disordered" evidence="2">
    <location>
        <begin position="629"/>
        <end position="660"/>
    </location>
</feature>
<keyword evidence="4" id="KW-1185">Reference proteome</keyword>
<evidence type="ECO:0000256" key="2">
    <source>
        <dbReference type="SAM" id="MobiDB-lite"/>
    </source>
</evidence>
<evidence type="ECO:0000313" key="4">
    <source>
        <dbReference type="Proteomes" id="UP000322873"/>
    </source>
</evidence>
<feature type="compositionally biased region" description="Polar residues" evidence="2">
    <location>
        <begin position="634"/>
        <end position="646"/>
    </location>
</feature>
<feature type="compositionally biased region" description="Basic and acidic residues" evidence="2">
    <location>
        <begin position="403"/>
        <end position="416"/>
    </location>
</feature>
<dbReference type="Proteomes" id="UP000322873">
    <property type="component" value="Unassembled WGS sequence"/>
</dbReference>
<feature type="region of interest" description="Disordered" evidence="2">
    <location>
        <begin position="283"/>
        <end position="308"/>
    </location>
</feature>
<feature type="region of interest" description="Disordered" evidence="2">
    <location>
        <begin position="199"/>
        <end position="219"/>
    </location>
</feature>
<evidence type="ECO:0000256" key="1">
    <source>
        <dbReference type="SAM" id="Coils"/>
    </source>
</evidence>
<feature type="compositionally biased region" description="Polar residues" evidence="2">
    <location>
        <begin position="801"/>
        <end position="833"/>
    </location>
</feature>
<sequence length="892" mass="97780">MAYPPRPGSQSPTLTEPDMILPLHNEMTYESASSSQHTSFQFSSLSGDAWQRSTGSASEYSNGALPRTPTTPIIYGNGTMLSDIGEVTEVESTPGKKLPGPAERRFLKQQQLQNGHRISSTSLGHELRRSGTKTGTHERKISVESSSTITSEPQSAMFEDIDDAISVDDSNFQGDDEESVAESYTDPYRNELVEMETRRLSRRQGGIGEDEDDQNSSAALSRRAEQILLNAKRRLNNMEGNLTRARSSLYVTPSVSMPSIYSSSPLTNPSLLQIDRRISGIPSRQRSFSSFHADSTASSPGHSRVWSENNISPSRATAFPVRASSAAASYRARSSMGSNAANPASPLSPGVTKEEKSSGIARPTGSGQSSPRSRISPPLASHLAPLVEDGIPELGERTNGGTDTDRDYSTLREGRLSRSSSTSSMRMQDIHTQMHDLKGRLSVLRDRARDDSMKRRSLQSLRTPSPFTTGEQWYSGGPDGRENAAKTGSVVDHGQSHGVQNGKPSKDVYTSPFVPMRQAPRYAESEAESIYEDAGESRVKSPGVASPRQHYAPIVEEGDYDTCSEESEVSSNDSYNDDYEGFDEFDHEDNSDVSIYHESVAEQISHEDREDAFDYEHFFLHSAMGTMSRERRGSISSEDSVETTRGPTAPIPLVENRHDPSERSSMVHLRSDSNASISTLATFATARSTMDDDENSEDEENPFDLTVPHNDTRDIDTPDSPTITPYKPTTTTPIAAKRSTFGSLPRNTTINDANDIGIARGSGLYDIDIRPLLHSRNISLDSATSTSTTRSFPLSTKTKELQNAFTPPGTASSTDSYPVRSTSLENNRKNGQLSPVHMLSQDDQILVERLVASLGNCVLGLREMEPGSYDSRIWRRRLDAARRVLEGEEGAI</sequence>
<feature type="region of interest" description="Disordered" evidence="2">
    <location>
        <begin position="27"/>
        <end position="77"/>
    </location>
</feature>
<feature type="compositionally biased region" description="Acidic residues" evidence="2">
    <location>
        <begin position="575"/>
        <end position="588"/>
    </location>
</feature>
<feature type="coiled-coil region" evidence="1">
    <location>
        <begin position="221"/>
        <end position="248"/>
    </location>
</feature>
<evidence type="ECO:0000313" key="3">
    <source>
        <dbReference type="EMBL" id="KAA8566932.1"/>
    </source>
</evidence>
<keyword evidence="1" id="KW-0175">Coiled coil</keyword>
<feature type="compositionally biased region" description="Polar residues" evidence="2">
    <location>
        <begin position="110"/>
        <end position="123"/>
    </location>
</feature>
<feature type="compositionally biased region" description="Polar residues" evidence="2">
    <location>
        <begin position="462"/>
        <end position="472"/>
    </location>
</feature>
<feature type="region of interest" description="Disordered" evidence="2">
    <location>
        <begin position="563"/>
        <end position="588"/>
    </location>
</feature>
<dbReference type="AlphaFoldDB" id="A0A5M9JGI8"/>
<organism evidence="3 4">
    <name type="scientific">Monilinia fructicola</name>
    <name type="common">Brown rot fungus</name>
    <name type="synonym">Ciboria fructicola</name>
    <dbReference type="NCBI Taxonomy" id="38448"/>
    <lineage>
        <taxon>Eukaryota</taxon>
        <taxon>Fungi</taxon>
        <taxon>Dikarya</taxon>
        <taxon>Ascomycota</taxon>
        <taxon>Pezizomycotina</taxon>
        <taxon>Leotiomycetes</taxon>
        <taxon>Helotiales</taxon>
        <taxon>Sclerotiniaceae</taxon>
        <taxon>Monilinia</taxon>
    </lineage>
</organism>
<reference evidence="3 4" key="1">
    <citation type="submission" date="2019-06" db="EMBL/GenBank/DDBJ databases">
        <title>Genome Sequence of the Brown Rot Fungal Pathogen Monilinia fructicola.</title>
        <authorList>
            <person name="De Miccolis Angelini R.M."/>
            <person name="Landi L."/>
            <person name="Abate D."/>
            <person name="Pollastro S."/>
            <person name="Romanazzi G."/>
            <person name="Faretra F."/>
        </authorList>
    </citation>
    <scope>NUCLEOTIDE SEQUENCE [LARGE SCALE GENOMIC DNA]</scope>
    <source>
        <strain evidence="3 4">Mfrc123</strain>
    </source>
</reference>
<comment type="caution">
    <text evidence="3">The sequence shown here is derived from an EMBL/GenBank/DDBJ whole genome shotgun (WGS) entry which is preliminary data.</text>
</comment>
<feature type="compositionally biased region" description="Low complexity" evidence="2">
    <location>
        <begin position="417"/>
        <end position="427"/>
    </location>
</feature>
<name>A0A5M9JGI8_MONFR</name>
<feature type="region of interest" description="Disordered" evidence="2">
    <location>
        <begin position="334"/>
        <end position="427"/>
    </location>
</feature>
<feature type="compositionally biased region" description="Acidic residues" evidence="2">
    <location>
        <begin position="691"/>
        <end position="702"/>
    </location>
</feature>
<dbReference type="VEuPathDB" id="FungiDB:MFRU_007g00960"/>
<feature type="region of interest" description="Disordered" evidence="2">
    <location>
        <begin position="689"/>
        <end position="733"/>
    </location>
</feature>
<feature type="compositionally biased region" description="Low complexity" evidence="2">
    <location>
        <begin position="721"/>
        <end position="733"/>
    </location>
</feature>
<feature type="compositionally biased region" description="Low complexity" evidence="2">
    <location>
        <begin position="31"/>
        <end position="46"/>
    </location>
</feature>
<feature type="compositionally biased region" description="Basic and acidic residues" evidence="2">
    <location>
        <begin position="125"/>
        <end position="142"/>
    </location>
</feature>
<feature type="region of interest" description="Disordered" evidence="2">
    <location>
        <begin position="462"/>
        <end position="510"/>
    </location>
</feature>
<feature type="compositionally biased region" description="Polar residues" evidence="2">
    <location>
        <begin position="51"/>
        <end position="61"/>
    </location>
</feature>
<feature type="region of interest" description="Disordered" evidence="2">
    <location>
        <begin position="801"/>
        <end position="834"/>
    </location>
</feature>
<gene>
    <name evidence="3" type="ORF">EYC84_010028</name>
</gene>
<accession>A0A5M9JGI8</accession>
<feature type="region of interest" description="Disordered" evidence="2">
    <location>
        <begin position="110"/>
        <end position="151"/>
    </location>
</feature>
<proteinExistence type="predicted"/>
<protein>
    <submittedName>
        <fullName evidence="3">Uncharacterized protein</fullName>
    </submittedName>
</protein>